<accession>A0ABR9GBB1</accession>
<evidence type="ECO:0000313" key="2">
    <source>
        <dbReference type="EMBL" id="MBE1161324.1"/>
    </source>
</evidence>
<dbReference type="RefSeq" id="WP_192556170.1">
    <property type="nucleotide sequence ID" value="NZ_JACZZA010000007.1"/>
</dbReference>
<sequence>MAYRAASAAKRCLCISGLSAGSWRIGRVLWIFALGAVAGWMAGAGAWAQDSVTRAGSSAYQAIEARQGRLSGDGVELEADSAGRDARRPVLRFMDPKEQAVEERRVFLSGVLPADGEDVCATVPPPERQKRGVDERLCPVWQRQALPKR</sequence>
<name>A0ABR9GBB1_9GAMM</name>
<gene>
    <name evidence="2" type="ORF">IGX34_13140</name>
</gene>
<evidence type="ECO:0000313" key="3">
    <source>
        <dbReference type="Proteomes" id="UP000651010"/>
    </source>
</evidence>
<feature type="transmembrane region" description="Helical" evidence="1">
    <location>
        <begin position="28"/>
        <end position="48"/>
    </location>
</feature>
<reference evidence="2 3" key="1">
    <citation type="submission" date="2020-09" db="EMBL/GenBank/DDBJ databases">
        <title>Dyella sp. 7MK23 isolated from forest soil.</title>
        <authorList>
            <person name="Fu J."/>
        </authorList>
    </citation>
    <scope>NUCLEOTIDE SEQUENCE [LARGE SCALE GENOMIC DNA]</scope>
    <source>
        <strain evidence="2 3">7MK23</strain>
    </source>
</reference>
<keyword evidence="1" id="KW-0812">Transmembrane</keyword>
<organism evidence="2 3">
    <name type="scientific">Dyella acidiphila</name>
    <dbReference type="NCBI Taxonomy" id="2775866"/>
    <lineage>
        <taxon>Bacteria</taxon>
        <taxon>Pseudomonadati</taxon>
        <taxon>Pseudomonadota</taxon>
        <taxon>Gammaproteobacteria</taxon>
        <taxon>Lysobacterales</taxon>
        <taxon>Rhodanobacteraceae</taxon>
        <taxon>Dyella</taxon>
    </lineage>
</organism>
<dbReference type="EMBL" id="JACZZA010000007">
    <property type="protein sequence ID" value="MBE1161324.1"/>
    <property type="molecule type" value="Genomic_DNA"/>
</dbReference>
<keyword evidence="1" id="KW-0472">Membrane</keyword>
<keyword evidence="1" id="KW-1133">Transmembrane helix</keyword>
<comment type="caution">
    <text evidence="2">The sequence shown here is derived from an EMBL/GenBank/DDBJ whole genome shotgun (WGS) entry which is preliminary data.</text>
</comment>
<evidence type="ECO:0000256" key="1">
    <source>
        <dbReference type="SAM" id="Phobius"/>
    </source>
</evidence>
<dbReference type="Proteomes" id="UP000651010">
    <property type="component" value="Unassembled WGS sequence"/>
</dbReference>
<protein>
    <submittedName>
        <fullName evidence="2">Uncharacterized protein</fullName>
    </submittedName>
</protein>
<proteinExistence type="predicted"/>
<keyword evidence="3" id="KW-1185">Reference proteome</keyword>